<dbReference type="PANTHER" id="PTHR12346:SF8">
    <property type="entry name" value="PAIRED AMPHIPATHIC HELIX PROTEIN SIN3-LIKE 2"/>
    <property type="match status" value="1"/>
</dbReference>
<reference evidence="3 4" key="1">
    <citation type="journal article" date="2018" name="Mol. Plant">
        <title>The genome of Artemisia annua provides insight into the evolution of Asteraceae family and artemisinin biosynthesis.</title>
        <authorList>
            <person name="Shen Q."/>
            <person name="Zhang L."/>
            <person name="Liao Z."/>
            <person name="Wang S."/>
            <person name="Yan T."/>
            <person name="Shi P."/>
            <person name="Liu M."/>
            <person name="Fu X."/>
            <person name="Pan Q."/>
            <person name="Wang Y."/>
            <person name="Lv Z."/>
            <person name="Lu X."/>
            <person name="Zhang F."/>
            <person name="Jiang W."/>
            <person name="Ma Y."/>
            <person name="Chen M."/>
            <person name="Hao X."/>
            <person name="Li L."/>
            <person name="Tang Y."/>
            <person name="Lv G."/>
            <person name="Zhou Y."/>
            <person name="Sun X."/>
            <person name="Brodelius P.E."/>
            <person name="Rose J.K.C."/>
            <person name="Tang K."/>
        </authorList>
    </citation>
    <scope>NUCLEOTIDE SEQUENCE [LARGE SCALE GENOMIC DNA]</scope>
    <source>
        <strain evidence="4">cv. Huhao1</strain>
        <tissue evidence="3">Leaf</tissue>
    </source>
</reference>
<keyword evidence="4" id="KW-1185">Reference proteome</keyword>
<proteinExistence type="predicted"/>
<dbReference type="GO" id="GO:0000785">
    <property type="term" value="C:chromatin"/>
    <property type="evidence" value="ECO:0007669"/>
    <property type="project" value="TreeGrafter"/>
</dbReference>
<dbReference type="EMBL" id="PKPP01002302">
    <property type="protein sequence ID" value="PWA76202.1"/>
    <property type="molecule type" value="Genomic_DNA"/>
</dbReference>
<evidence type="ECO:0000256" key="1">
    <source>
        <dbReference type="ARBA" id="ARBA00004123"/>
    </source>
</evidence>
<dbReference type="GO" id="GO:0000122">
    <property type="term" value="P:negative regulation of transcription by RNA polymerase II"/>
    <property type="evidence" value="ECO:0007669"/>
    <property type="project" value="TreeGrafter"/>
</dbReference>
<sequence>MYRKEHKGINEVYQEVASLFDDNPILPHEFPRFLPEASASASAYQTSLRNSYQCYDERSSGIFPLRLGQMDKELFKSHGQSIKKNSRNLLPALKSERYYKVKPRLSRYMLFYRALAS</sequence>
<dbReference type="GO" id="GO:0003714">
    <property type="term" value="F:transcription corepressor activity"/>
    <property type="evidence" value="ECO:0007669"/>
    <property type="project" value="InterPro"/>
</dbReference>
<evidence type="ECO:0000256" key="2">
    <source>
        <dbReference type="ARBA" id="ARBA00023242"/>
    </source>
</evidence>
<dbReference type="Gene3D" id="1.20.1160.11">
    <property type="entry name" value="Paired amphipathic helix"/>
    <property type="match status" value="1"/>
</dbReference>
<evidence type="ECO:0000313" key="4">
    <source>
        <dbReference type="Proteomes" id="UP000245207"/>
    </source>
</evidence>
<gene>
    <name evidence="3" type="ORF">CTI12_AA237540</name>
</gene>
<dbReference type="AlphaFoldDB" id="A0A2U1NRR8"/>
<keyword evidence="2" id="KW-0539">Nucleus</keyword>
<dbReference type="InterPro" id="IPR039774">
    <property type="entry name" value="Sin3-like"/>
</dbReference>
<dbReference type="STRING" id="35608.A0A2U1NRR8"/>
<dbReference type="GO" id="GO:0000118">
    <property type="term" value="C:histone deacetylase complex"/>
    <property type="evidence" value="ECO:0007669"/>
    <property type="project" value="TreeGrafter"/>
</dbReference>
<comment type="caution">
    <text evidence="3">The sequence shown here is derived from an EMBL/GenBank/DDBJ whole genome shotgun (WGS) entry which is preliminary data.</text>
</comment>
<organism evidence="3 4">
    <name type="scientific">Artemisia annua</name>
    <name type="common">Sweet wormwood</name>
    <dbReference type="NCBI Taxonomy" id="35608"/>
    <lineage>
        <taxon>Eukaryota</taxon>
        <taxon>Viridiplantae</taxon>
        <taxon>Streptophyta</taxon>
        <taxon>Embryophyta</taxon>
        <taxon>Tracheophyta</taxon>
        <taxon>Spermatophyta</taxon>
        <taxon>Magnoliopsida</taxon>
        <taxon>eudicotyledons</taxon>
        <taxon>Gunneridae</taxon>
        <taxon>Pentapetalae</taxon>
        <taxon>asterids</taxon>
        <taxon>campanulids</taxon>
        <taxon>Asterales</taxon>
        <taxon>Asteraceae</taxon>
        <taxon>Asteroideae</taxon>
        <taxon>Anthemideae</taxon>
        <taxon>Artemisiinae</taxon>
        <taxon>Artemisia</taxon>
    </lineage>
</organism>
<dbReference type="Pfam" id="PF02671">
    <property type="entry name" value="PAH"/>
    <property type="match status" value="1"/>
</dbReference>
<comment type="subcellular location">
    <subcellularLocation>
        <location evidence="1">Nucleus</location>
    </subcellularLocation>
</comment>
<protein>
    <submittedName>
        <fullName evidence="3">SIN3-like 4</fullName>
    </submittedName>
</protein>
<dbReference type="PANTHER" id="PTHR12346">
    <property type="entry name" value="SIN3B-RELATED"/>
    <property type="match status" value="1"/>
</dbReference>
<dbReference type="Proteomes" id="UP000245207">
    <property type="component" value="Unassembled WGS sequence"/>
</dbReference>
<dbReference type="InterPro" id="IPR003822">
    <property type="entry name" value="PAH"/>
</dbReference>
<dbReference type="OrthoDB" id="10265969at2759"/>
<name>A0A2U1NRR8_ARTAN</name>
<dbReference type="InterPro" id="IPR036600">
    <property type="entry name" value="PAH_sf"/>
</dbReference>
<evidence type="ECO:0000313" key="3">
    <source>
        <dbReference type="EMBL" id="PWA76202.1"/>
    </source>
</evidence>
<dbReference type="SUPFAM" id="SSF47762">
    <property type="entry name" value="PAH2 domain"/>
    <property type="match status" value="1"/>
</dbReference>
<accession>A0A2U1NRR8</accession>